<feature type="domain" description="PID" evidence="1">
    <location>
        <begin position="233"/>
        <end position="294"/>
    </location>
</feature>
<proteinExistence type="predicted"/>
<organism evidence="2 3">
    <name type="scientific">Microctonus hyperodae</name>
    <name type="common">Parasitoid wasp</name>
    <dbReference type="NCBI Taxonomy" id="165561"/>
    <lineage>
        <taxon>Eukaryota</taxon>
        <taxon>Metazoa</taxon>
        <taxon>Ecdysozoa</taxon>
        <taxon>Arthropoda</taxon>
        <taxon>Hexapoda</taxon>
        <taxon>Insecta</taxon>
        <taxon>Pterygota</taxon>
        <taxon>Neoptera</taxon>
        <taxon>Endopterygota</taxon>
        <taxon>Hymenoptera</taxon>
        <taxon>Apocrita</taxon>
        <taxon>Ichneumonoidea</taxon>
        <taxon>Braconidae</taxon>
        <taxon>Euphorinae</taxon>
        <taxon>Microctonus</taxon>
    </lineage>
</organism>
<evidence type="ECO:0000313" key="3">
    <source>
        <dbReference type="Proteomes" id="UP001168972"/>
    </source>
</evidence>
<dbReference type="PANTHER" id="PTHR11232:SF57">
    <property type="entry name" value="RE46159P"/>
    <property type="match status" value="1"/>
</dbReference>
<keyword evidence="3" id="KW-1185">Reference proteome</keyword>
<dbReference type="PROSITE" id="PS01179">
    <property type="entry name" value="PID"/>
    <property type="match status" value="1"/>
</dbReference>
<dbReference type="InterPro" id="IPR006020">
    <property type="entry name" value="PTB/PI_dom"/>
</dbReference>
<dbReference type="EMBL" id="JAQQBR010000005">
    <property type="protein sequence ID" value="KAK0175364.1"/>
    <property type="molecule type" value="Genomic_DNA"/>
</dbReference>
<comment type="caution">
    <text evidence="2">The sequence shown here is derived from an EMBL/GenBank/DDBJ whole genome shotgun (WGS) entry which is preliminary data.</text>
</comment>
<dbReference type="InterPro" id="IPR011993">
    <property type="entry name" value="PH-like_dom_sf"/>
</dbReference>
<dbReference type="PANTHER" id="PTHR11232">
    <property type="entry name" value="PHOSPHOTYROSINE INTERACTION DOMAIN-CONTAINING FAMILY MEMBER"/>
    <property type="match status" value="1"/>
</dbReference>
<sequence length="337" mass="37802">MAEDFGYTKRDKKALQRARALEDNSMNDEQEQRVVNIHPKHYSKGEFNCEAAEGVAEGGTTLTETGSYQVNRVRSRCQESSVARDTSNVLNAPNVVEYHPKVELNLNKKIVADRPKGDCKEMRTDKLTAISKSQDDKKNLVSQLSRLSIDNNVFEGSSELPQVFQVKYLGSHDARGLWGIKHTRKPVDNMVAAAKSLPTDTILPLMKLVVSRDGVALVPIGQRKSTSVSGNVYPIETISYGVQDLIYTRVFTMIIVRDTVNFRRISPFECHGFVCESKHHARQMTYALATAFQIYSQTVKTLNNNSDNPMGNVKKRFAIDLRTPDEIETDLTLDSEA</sequence>
<dbReference type="AlphaFoldDB" id="A0AA39FT49"/>
<reference evidence="2" key="2">
    <citation type="submission" date="2023-03" db="EMBL/GenBank/DDBJ databases">
        <authorList>
            <person name="Inwood S.N."/>
            <person name="Skelly J.G."/>
            <person name="Guhlin J."/>
            <person name="Harrop T.W.R."/>
            <person name="Goldson S.G."/>
            <person name="Dearden P.K."/>
        </authorList>
    </citation>
    <scope>NUCLEOTIDE SEQUENCE</scope>
    <source>
        <strain evidence="2">Lincoln</strain>
        <tissue evidence="2">Whole body</tissue>
    </source>
</reference>
<dbReference type="Proteomes" id="UP001168972">
    <property type="component" value="Unassembled WGS sequence"/>
</dbReference>
<dbReference type="Gene3D" id="2.30.29.30">
    <property type="entry name" value="Pleckstrin-homology domain (PH domain)/Phosphotyrosine-binding domain (PTB)"/>
    <property type="match status" value="1"/>
</dbReference>
<dbReference type="SUPFAM" id="SSF50729">
    <property type="entry name" value="PH domain-like"/>
    <property type="match status" value="1"/>
</dbReference>
<protein>
    <recommendedName>
        <fullName evidence="1">PID domain-containing protein</fullName>
    </recommendedName>
</protein>
<accession>A0AA39FT49</accession>
<reference evidence="2" key="1">
    <citation type="journal article" date="2023" name="bioRxiv">
        <title>Scaffold-level genome assemblies of two parasitoid biocontrol wasps reveal the parthenogenesis mechanism and an associated novel virus.</title>
        <authorList>
            <person name="Inwood S."/>
            <person name="Skelly J."/>
            <person name="Guhlin J."/>
            <person name="Harrop T."/>
            <person name="Goldson S."/>
            <person name="Dearden P."/>
        </authorList>
    </citation>
    <scope>NUCLEOTIDE SEQUENCE</scope>
    <source>
        <strain evidence="2">Lincoln</strain>
        <tissue evidence="2">Whole body</tissue>
    </source>
</reference>
<evidence type="ECO:0000313" key="2">
    <source>
        <dbReference type="EMBL" id="KAK0175364.1"/>
    </source>
</evidence>
<name>A0AA39FT49_MICHY</name>
<dbReference type="CDD" id="cd13160">
    <property type="entry name" value="PTB_LDLRAP_insect-like"/>
    <property type="match status" value="1"/>
</dbReference>
<gene>
    <name evidence="2" type="ORF">PV327_009118</name>
</gene>
<dbReference type="InterPro" id="IPR051133">
    <property type="entry name" value="Adapter_Engulfment-Domain"/>
</dbReference>
<evidence type="ECO:0000259" key="1">
    <source>
        <dbReference type="PROSITE" id="PS01179"/>
    </source>
</evidence>